<accession>D6W4X0</accession>
<evidence type="ECO:0000256" key="3">
    <source>
        <dbReference type="PROSITE-ProRule" id="PRU00192"/>
    </source>
</evidence>
<gene>
    <name evidence="6" type="primary">vari-RB</name>
</gene>
<dbReference type="PROSITE" id="PS50052">
    <property type="entry name" value="GUANYLATE_KINASE_2"/>
    <property type="match status" value="1"/>
</dbReference>
<dbReference type="SUPFAM" id="SSF52540">
    <property type="entry name" value="P-loop containing nucleoside triphosphate hydrolases"/>
    <property type="match status" value="1"/>
</dbReference>
<feature type="domain" description="Guanylate kinase-like" evidence="5">
    <location>
        <begin position="122"/>
        <end position="316"/>
    </location>
</feature>
<dbReference type="CDD" id="cd11862">
    <property type="entry name" value="SH3_MPP"/>
    <property type="match status" value="1"/>
</dbReference>
<dbReference type="InterPro" id="IPR050716">
    <property type="entry name" value="MAGUK"/>
</dbReference>
<dbReference type="PROSITE" id="PS50002">
    <property type="entry name" value="SH3"/>
    <property type="match status" value="1"/>
</dbReference>
<dbReference type="FunFam" id="3.30.63.10:FF:000002">
    <property type="entry name" value="Guanylate kinase 1"/>
    <property type="match status" value="1"/>
</dbReference>
<dbReference type="VEuPathDB" id="VectorBase:FBgn0250785"/>
<dbReference type="PANTHER" id="PTHR23122">
    <property type="entry name" value="MEMBRANE-ASSOCIATED GUANYLATE KINASE MAGUK"/>
    <property type="match status" value="1"/>
</dbReference>
<organism evidence="6">
    <name type="scientific">Drosophila melanogaster</name>
    <name type="common">Fruit fly</name>
    <dbReference type="NCBI Taxonomy" id="7227"/>
    <lineage>
        <taxon>Eukaryota</taxon>
        <taxon>Metazoa</taxon>
        <taxon>Ecdysozoa</taxon>
        <taxon>Arthropoda</taxon>
        <taxon>Hexapoda</taxon>
        <taxon>Insecta</taxon>
        <taxon>Pterygota</taxon>
        <taxon>Neoptera</taxon>
        <taxon>Endopterygota</taxon>
        <taxon>Diptera</taxon>
        <taxon>Brachycera</taxon>
        <taxon>Muscomorpha</taxon>
        <taxon>Ephydroidea</taxon>
        <taxon>Drosophilidae</taxon>
        <taxon>Drosophila</taxon>
        <taxon>Sophophora</taxon>
    </lineage>
</organism>
<dbReference type="Pfam" id="PF00018">
    <property type="entry name" value="SH3_1"/>
    <property type="match status" value="1"/>
</dbReference>
<evidence type="ECO:0000259" key="4">
    <source>
        <dbReference type="PROSITE" id="PS50002"/>
    </source>
</evidence>
<dbReference type="CDD" id="cd00071">
    <property type="entry name" value="GMPK"/>
    <property type="match status" value="1"/>
</dbReference>
<comment type="similarity">
    <text evidence="1">Belongs to the MAGUK family.</text>
</comment>
<dbReference type="PROSITE" id="PS00856">
    <property type="entry name" value="GUANYLATE_KINASE_1"/>
    <property type="match status" value="1"/>
</dbReference>
<dbReference type="Gene3D" id="2.30.30.40">
    <property type="entry name" value="SH3 Domains"/>
    <property type="match status" value="1"/>
</dbReference>
<evidence type="ECO:0000256" key="1">
    <source>
        <dbReference type="ARBA" id="ARBA00007014"/>
    </source>
</evidence>
<dbReference type="InterPro" id="IPR020590">
    <property type="entry name" value="Guanylate_kinase_CS"/>
</dbReference>
<dbReference type="InterPro" id="IPR036028">
    <property type="entry name" value="SH3-like_dom_sf"/>
</dbReference>
<evidence type="ECO:0000259" key="5">
    <source>
        <dbReference type="PROSITE" id="PS50052"/>
    </source>
</evidence>
<evidence type="ECO:0000313" key="6">
    <source>
        <dbReference type="EMBL" id="ADI46816.1"/>
    </source>
</evidence>
<dbReference type="EMBL" id="BT125020">
    <property type="protein sequence ID" value="ADI46816.1"/>
    <property type="molecule type" value="mRNA"/>
</dbReference>
<dbReference type="InterPro" id="IPR027417">
    <property type="entry name" value="P-loop_NTPase"/>
</dbReference>
<dbReference type="AlphaFoldDB" id="D6W4X0"/>
<protein>
    <submittedName>
        <fullName evidence="6">MIP19750p</fullName>
    </submittedName>
</protein>
<dbReference type="SUPFAM" id="SSF50044">
    <property type="entry name" value="SH3-domain"/>
    <property type="match status" value="1"/>
</dbReference>
<dbReference type="SMART" id="SM00072">
    <property type="entry name" value="GuKc"/>
    <property type="match status" value="1"/>
</dbReference>
<dbReference type="InterPro" id="IPR008145">
    <property type="entry name" value="GK/Ca_channel_bsu"/>
</dbReference>
<dbReference type="OrthoDB" id="65789at2759"/>
<reference evidence="6" key="1">
    <citation type="submission" date="2010-06" db="EMBL/GenBank/DDBJ databases">
        <authorList>
            <person name="Carlson J."/>
            <person name="Booth B."/>
            <person name="Frise E."/>
            <person name="Sandler J."/>
            <person name="Wan K."/>
            <person name="Yu C."/>
            <person name="Celniker S."/>
        </authorList>
    </citation>
    <scope>NUCLEOTIDE SEQUENCE</scope>
</reference>
<sequence>MRALFTYNPSEDSLLPCRDIGLPFKSGDILQIINVKDPNWWQAKNITAESDKIGLIPSQELEERRKAFVAPEADYVHKIGICGTRISKRKRKTMYRSVANCEFDKAELLLYEEVTRMPPFRRKTLVLIGVSGVGRRTLKNRLINSDVDKFGAVIPHTSRPKRALEENGSSYWFMDCEEMEEAVRNNEFLEYGEHNGNLYGTHLQSIKDVINSGRMCILDCAPNALKILHNSQELMPFVIFVAAPGMEQLKTIYADRRATGSNRNLSFDRQSSIRFSSRRARTLESLASLYEVMCPDLSLITVSYKLCSTQSSAWRT</sequence>
<dbReference type="InterPro" id="IPR008144">
    <property type="entry name" value="Guanylate_kin-like_dom"/>
</dbReference>
<feature type="domain" description="SH3" evidence="4">
    <location>
        <begin position="1"/>
        <end position="66"/>
    </location>
</feature>
<name>D6W4X0_DROME</name>
<evidence type="ECO:0000256" key="2">
    <source>
        <dbReference type="ARBA" id="ARBA00022443"/>
    </source>
</evidence>
<dbReference type="FunFam" id="2.30.30.40:FF:000069">
    <property type="entry name" value="MAGUK p55 subfamily member 6"/>
    <property type="match status" value="1"/>
</dbReference>
<dbReference type="InterPro" id="IPR001452">
    <property type="entry name" value="SH3_domain"/>
</dbReference>
<dbReference type="PeptideAtlas" id="D6W4X0"/>
<keyword evidence="2 3" id="KW-0728">SH3 domain</keyword>
<dbReference type="Pfam" id="PF00625">
    <property type="entry name" value="Guanylate_kin"/>
    <property type="match status" value="1"/>
</dbReference>
<dbReference type="Gene3D" id="3.40.50.300">
    <property type="entry name" value="P-loop containing nucleotide triphosphate hydrolases"/>
    <property type="match status" value="1"/>
</dbReference>
<dbReference type="ExpressionAtlas" id="D6W4X0">
    <property type="expression patterns" value="baseline and differential"/>
</dbReference>
<dbReference type="SMART" id="SM00326">
    <property type="entry name" value="SH3"/>
    <property type="match status" value="1"/>
</dbReference>
<dbReference type="HOGENOM" id="CLU_001715_5_1_1"/>
<proteinExistence type="evidence at transcript level"/>